<dbReference type="AlphaFoldDB" id="A0A8J5PSR1"/>
<feature type="region of interest" description="Disordered" evidence="1">
    <location>
        <begin position="89"/>
        <end position="115"/>
    </location>
</feature>
<dbReference type="CDD" id="cd12254">
    <property type="entry name" value="RRM_hnRNPH_ESRPs_RBM12_like"/>
    <property type="match status" value="1"/>
</dbReference>
<accession>A0A8J5PSR1</accession>
<feature type="region of interest" description="Disordered" evidence="1">
    <location>
        <begin position="1"/>
        <end position="48"/>
    </location>
</feature>
<feature type="compositionally biased region" description="Polar residues" evidence="1">
    <location>
        <begin position="203"/>
        <end position="223"/>
    </location>
</feature>
<sequence length="785" mass="85025">MAQGDSAAQRSGPPASNPPFNEPSFCPQPRRPQCSNGGHRPEAASHVVSNANSWVPSAQQALHNALQASGYAGAQPGMNVVTALPAQYAGSSGPPTAPPNSPSDGMGGHIQGNGMNMAAETVNGTIDGMVNNAALSTSGHISHIMASGATPSSNNSPEHVIVNGSANAATTNQASRGNHLANSNPGDPGGSGIGNRLPHGTQLFATQHTHSGNSGSGGQTSFMSPPHGRSSASQPSSQHSARSRPATGGQQFYTSIGVSQTNAYNPSLPQSVSYNSGLSLASPSHTPRYYNGHRMSASQSTPNSGPNQHLTEPRNYAPRSSAHGVNSLPPPRFDLGLQAIPMTHESAAQDPFGSPERAEPTALIPFPNLPPPAAQQAMLAAPMAGHFTSNMSPELSKLVDTPSGLPTLETAMKPEFFPFTSGPGSAKASVAGAVRLKNIPFSTKRAEIVAFIGRNSRMLPDVEEPIHIIMDRATSKTMDAFVEFVTMEDAMRCAEKHHQHAQAGRVSRLGERSIEVELSSQSALMQDLFPLAHGVFWDGATPKVLPNNHQEPWENFKGFISPEEMVMLVKHVEVPHRSPFSKECPQRPYECLISTLRKFPWYAADHITISQRGAVYKATIKLLRLLSRSVSQQDDPVNLTSQLFQRVVQTAMQCHGFTALQKDNIAFMVQMIPMEQQRRHHQPANANCWVHQYAITRKPDAPLDLAEWYIRLIREQSTRDVLIRPIHERTVIQETLKETDEYWGYFFNEVKYIQGPQFDQMTLGQCAYLELSAIERILGRALSYN</sequence>
<name>A0A8J5PSR1_FUSOX</name>
<comment type="caution">
    <text evidence="2">The sequence shown here is derived from an EMBL/GenBank/DDBJ whole genome shotgun (WGS) entry which is preliminary data.</text>
</comment>
<dbReference type="EMBL" id="JAELUR010000006">
    <property type="protein sequence ID" value="KAG7430004.1"/>
    <property type="molecule type" value="Genomic_DNA"/>
</dbReference>
<evidence type="ECO:0008006" key="4">
    <source>
        <dbReference type="Google" id="ProtNLM"/>
    </source>
</evidence>
<organism evidence="2 3">
    <name type="scientific">Fusarium oxysporum f. sp. raphani</name>
    <dbReference type="NCBI Taxonomy" id="96318"/>
    <lineage>
        <taxon>Eukaryota</taxon>
        <taxon>Fungi</taxon>
        <taxon>Dikarya</taxon>
        <taxon>Ascomycota</taxon>
        <taxon>Pezizomycotina</taxon>
        <taxon>Sordariomycetes</taxon>
        <taxon>Hypocreomycetidae</taxon>
        <taxon>Hypocreales</taxon>
        <taxon>Nectriaceae</taxon>
        <taxon>Fusarium</taxon>
        <taxon>Fusarium oxysporum species complex</taxon>
    </lineage>
</organism>
<reference evidence="2" key="1">
    <citation type="submission" date="2021-04" db="EMBL/GenBank/DDBJ databases">
        <title>First draft genome resource for Brassicaceae pathogens Fusarium oxysporum f. sp. raphani and Fusarium oxysporum f. sp. rapae.</title>
        <authorList>
            <person name="Asai S."/>
        </authorList>
    </citation>
    <scope>NUCLEOTIDE SEQUENCE</scope>
    <source>
        <strain evidence="2">Tf1262</strain>
    </source>
</reference>
<feature type="compositionally biased region" description="Polar residues" evidence="1">
    <location>
        <begin position="175"/>
        <end position="185"/>
    </location>
</feature>
<dbReference type="Proteomes" id="UP000693942">
    <property type="component" value="Unassembled WGS sequence"/>
</dbReference>
<evidence type="ECO:0000256" key="1">
    <source>
        <dbReference type="SAM" id="MobiDB-lite"/>
    </source>
</evidence>
<proteinExistence type="predicted"/>
<protein>
    <recommendedName>
        <fullName evidence="4">RRM domain-containing protein</fullName>
    </recommendedName>
</protein>
<gene>
    <name evidence="2" type="ORF">Forpi1262_v008563</name>
</gene>
<evidence type="ECO:0000313" key="2">
    <source>
        <dbReference type="EMBL" id="KAG7430004.1"/>
    </source>
</evidence>
<feature type="region of interest" description="Disordered" evidence="1">
    <location>
        <begin position="285"/>
        <end position="330"/>
    </location>
</feature>
<evidence type="ECO:0000313" key="3">
    <source>
        <dbReference type="Proteomes" id="UP000693942"/>
    </source>
</evidence>
<feature type="compositionally biased region" description="Polar residues" evidence="1">
    <location>
        <begin position="296"/>
        <end position="310"/>
    </location>
</feature>
<feature type="region of interest" description="Disordered" evidence="1">
    <location>
        <begin position="175"/>
        <end position="250"/>
    </location>
</feature>
<feature type="compositionally biased region" description="Low complexity" evidence="1">
    <location>
        <begin position="226"/>
        <end position="246"/>
    </location>
</feature>